<evidence type="ECO:0000313" key="1">
    <source>
        <dbReference type="EMBL" id="SIT50656.1"/>
    </source>
</evidence>
<reference evidence="1" key="1">
    <citation type="submission" date="2016-12" db="EMBL/GenBank/DDBJ databases">
        <authorList>
            <person name="Moulin L."/>
        </authorList>
    </citation>
    <scope>NUCLEOTIDE SEQUENCE [LARGE SCALE GENOMIC DNA]</scope>
    <source>
        <strain evidence="1">STM 7183</strain>
    </source>
</reference>
<gene>
    <name evidence="1" type="ORF">BN2476_880001</name>
</gene>
<dbReference type="Proteomes" id="UP000195569">
    <property type="component" value="Unassembled WGS sequence"/>
</dbReference>
<sequence length="159" mass="17541">MAPFGIQNSGTRARAIVWHGSKCLVLTAEPCPRRSDFDPVDRYQARSIERHSFYGADTGPVLERQHRQHTSRDELARHFANAATGAAIEAEWRDPAGASNAVVPLHVQYADLVVVSQPDPDDPDAHVAPHFAEYLPLSSDNRSGWLPTLAPLTRRVSDP</sequence>
<dbReference type="AlphaFoldDB" id="A0A1N7ST46"/>
<dbReference type="EMBL" id="CYGY02000088">
    <property type="protein sequence ID" value="SIT50656.1"/>
    <property type="molecule type" value="Genomic_DNA"/>
</dbReference>
<protein>
    <submittedName>
        <fullName evidence="1">Uncharacterized protein</fullName>
    </submittedName>
</protein>
<evidence type="ECO:0000313" key="2">
    <source>
        <dbReference type="Proteomes" id="UP000195569"/>
    </source>
</evidence>
<keyword evidence="2" id="KW-1185">Reference proteome</keyword>
<organism evidence="1 2">
    <name type="scientific">Paraburkholderia piptadeniae</name>
    <dbReference type="NCBI Taxonomy" id="1701573"/>
    <lineage>
        <taxon>Bacteria</taxon>
        <taxon>Pseudomonadati</taxon>
        <taxon>Pseudomonadota</taxon>
        <taxon>Betaproteobacteria</taxon>
        <taxon>Burkholderiales</taxon>
        <taxon>Burkholderiaceae</taxon>
        <taxon>Paraburkholderia</taxon>
    </lineage>
</organism>
<name>A0A1N7ST46_9BURK</name>
<accession>A0A1N7ST46</accession>
<comment type="caution">
    <text evidence="1">The sequence shown here is derived from an EMBL/GenBank/DDBJ whole genome shotgun (WGS) entry which is preliminary data.</text>
</comment>
<proteinExistence type="predicted"/>